<evidence type="ECO:0000259" key="3">
    <source>
        <dbReference type="Pfam" id="PF17853"/>
    </source>
</evidence>
<sequence>MVHSSEYSLPASSWDPPSQRVRELMRRAAKTVINTRPAWYDEVSRLSLTSTLMASVSGNPLADDPIAAEAITRSNRSNQLHWAAANISHPGEPVAANTDTETLAIARYLVRRGISEAAVVETYRLAQSISLQSWMKVVYQLTSDPEDMRELFDVSEKSITKFLGETISAVHRQMRIERDNLTSGAHPERRATVMLILDGAPLARDHAESRLGYQLDQGHTAAIIWGNESTTNLADLDQAAELLIHTVHGSRALSVLASADTRWLWLPGATNPDFSGVTTGLGQLPGVRIAVGSTAAGIEGFRRSHLDAIETQRVMTKAGSTQQIASFADVQIVTLLTADPEQANRFIRHTLGDFEFADPELQLTVLAYIHEQCNASQAAARLFTHRNTLMRRLVQAQALLPRPLEGATVHVALALEALQWRDSRGQPASQHR</sequence>
<dbReference type="InterPro" id="IPR042070">
    <property type="entry name" value="PucR_C-HTH_sf"/>
</dbReference>
<comment type="caution">
    <text evidence="4">The sequence shown here is derived from an EMBL/GenBank/DDBJ whole genome shotgun (WGS) entry which is preliminary data.</text>
</comment>
<dbReference type="InterPro" id="IPR041522">
    <property type="entry name" value="CdaR_GGDEF"/>
</dbReference>
<dbReference type="Proteomes" id="UP001526201">
    <property type="component" value="Unassembled WGS sequence"/>
</dbReference>
<feature type="domain" description="CdaR GGDEF-like" evidence="3">
    <location>
        <begin position="207"/>
        <end position="314"/>
    </location>
</feature>
<organism evidence="4 5">
    <name type="scientific">Mycolicibacterium komossense</name>
    <dbReference type="NCBI Taxonomy" id="1779"/>
    <lineage>
        <taxon>Bacteria</taxon>
        <taxon>Bacillati</taxon>
        <taxon>Actinomycetota</taxon>
        <taxon>Actinomycetes</taxon>
        <taxon>Mycobacteriales</taxon>
        <taxon>Mycobacteriaceae</taxon>
        <taxon>Mycolicibacterium</taxon>
    </lineage>
</organism>
<keyword evidence="5" id="KW-1185">Reference proteome</keyword>
<name>A0ABT3C9V0_9MYCO</name>
<comment type="similarity">
    <text evidence="1">Belongs to the CdaR family.</text>
</comment>
<dbReference type="EMBL" id="JACKTY010000020">
    <property type="protein sequence ID" value="MCV7226255.1"/>
    <property type="molecule type" value="Genomic_DNA"/>
</dbReference>
<proteinExistence type="inferred from homology"/>
<dbReference type="Pfam" id="PF13556">
    <property type="entry name" value="HTH_30"/>
    <property type="match status" value="1"/>
</dbReference>
<dbReference type="PANTHER" id="PTHR33744">
    <property type="entry name" value="CARBOHYDRATE DIACID REGULATOR"/>
    <property type="match status" value="1"/>
</dbReference>
<feature type="domain" description="PucR C-terminal helix-turn-helix" evidence="2">
    <location>
        <begin position="364"/>
        <end position="415"/>
    </location>
</feature>
<dbReference type="InterPro" id="IPR025736">
    <property type="entry name" value="PucR_C-HTH_dom"/>
</dbReference>
<evidence type="ECO:0000259" key="2">
    <source>
        <dbReference type="Pfam" id="PF13556"/>
    </source>
</evidence>
<protein>
    <submittedName>
        <fullName evidence="4">PucR family transcriptional regulator</fullName>
    </submittedName>
</protein>
<evidence type="ECO:0000313" key="5">
    <source>
        <dbReference type="Proteomes" id="UP001526201"/>
    </source>
</evidence>
<gene>
    <name evidence="4" type="ORF">H7J73_09455</name>
</gene>
<dbReference type="Pfam" id="PF17853">
    <property type="entry name" value="GGDEF_2"/>
    <property type="match status" value="1"/>
</dbReference>
<dbReference type="PANTHER" id="PTHR33744:SF1">
    <property type="entry name" value="DNA-BINDING TRANSCRIPTIONAL ACTIVATOR ADER"/>
    <property type="match status" value="1"/>
</dbReference>
<evidence type="ECO:0000313" key="4">
    <source>
        <dbReference type="EMBL" id="MCV7226255.1"/>
    </source>
</evidence>
<accession>A0ABT3C9V0</accession>
<reference evidence="4 5" key="1">
    <citation type="journal article" date="2022" name="BMC Genomics">
        <title>Comparative genome analysis of mycobacteria focusing on tRNA and non-coding RNA.</title>
        <authorList>
            <person name="Behra P.R.K."/>
            <person name="Pettersson B.M.F."/>
            <person name="Ramesh M."/>
            <person name="Das S."/>
            <person name="Dasgupta S."/>
            <person name="Kirsebom L.A."/>
        </authorList>
    </citation>
    <scope>NUCLEOTIDE SEQUENCE [LARGE SCALE GENOMIC DNA]</scope>
    <source>
        <strain evidence="4 5">DSM 44078</strain>
    </source>
</reference>
<dbReference type="InterPro" id="IPR051448">
    <property type="entry name" value="CdaR-like_regulators"/>
</dbReference>
<dbReference type="Gene3D" id="1.10.10.2840">
    <property type="entry name" value="PucR C-terminal helix-turn-helix domain"/>
    <property type="match status" value="1"/>
</dbReference>
<evidence type="ECO:0000256" key="1">
    <source>
        <dbReference type="ARBA" id="ARBA00006754"/>
    </source>
</evidence>